<reference evidence="1" key="2">
    <citation type="submission" date="2020-09" db="EMBL/GenBank/DDBJ databases">
        <authorList>
            <person name="Sun Q."/>
            <person name="Zhou Y."/>
        </authorList>
    </citation>
    <scope>NUCLEOTIDE SEQUENCE</scope>
    <source>
        <strain evidence="1">CGMCC 1.15178</strain>
    </source>
</reference>
<protein>
    <recommendedName>
        <fullName evidence="3">TIGR02678 family protein</fullName>
    </recommendedName>
</protein>
<dbReference type="InterPro" id="IPR013494">
    <property type="entry name" value="CHP02678"/>
</dbReference>
<comment type="caution">
    <text evidence="1">The sequence shown here is derived from an EMBL/GenBank/DDBJ whole genome shotgun (WGS) entry which is preliminary data.</text>
</comment>
<evidence type="ECO:0000313" key="1">
    <source>
        <dbReference type="EMBL" id="GGE00006.1"/>
    </source>
</evidence>
<dbReference type="NCBIfam" id="TIGR02678">
    <property type="entry name" value="TIGR02678 family protein"/>
    <property type="match status" value="1"/>
</dbReference>
<organism evidence="1 2">
    <name type="scientific">Paenibacillus nasutitermitis</name>
    <dbReference type="NCBI Taxonomy" id="1652958"/>
    <lineage>
        <taxon>Bacteria</taxon>
        <taxon>Bacillati</taxon>
        <taxon>Bacillota</taxon>
        <taxon>Bacilli</taxon>
        <taxon>Bacillales</taxon>
        <taxon>Paenibacillaceae</taxon>
        <taxon>Paenibacillus</taxon>
    </lineage>
</organism>
<evidence type="ECO:0000313" key="2">
    <source>
        <dbReference type="Proteomes" id="UP000612456"/>
    </source>
</evidence>
<reference evidence="1" key="1">
    <citation type="journal article" date="2014" name="Int. J. Syst. Evol. Microbiol.">
        <title>Complete genome sequence of Corynebacterium casei LMG S-19264T (=DSM 44701T), isolated from a smear-ripened cheese.</title>
        <authorList>
            <consortium name="US DOE Joint Genome Institute (JGI-PGF)"/>
            <person name="Walter F."/>
            <person name="Albersmeier A."/>
            <person name="Kalinowski J."/>
            <person name="Ruckert C."/>
        </authorList>
    </citation>
    <scope>NUCLEOTIDE SEQUENCE</scope>
    <source>
        <strain evidence="1">CGMCC 1.15178</strain>
    </source>
</reference>
<dbReference type="RefSeq" id="WP_189000195.1">
    <property type="nucleotide sequence ID" value="NZ_BMHP01000013.1"/>
</dbReference>
<dbReference type="EMBL" id="BMHP01000013">
    <property type="protein sequence ID" value="GGE00006.1"/>
    <property type="molecule type" value="Genomic_DNA"/>
</dbReference>
<keyword evidence="2" id="KW-1185">Reference proteome</keyword>
<name>A0A916ZIU0_9BACL</name>
<accession>A0A916ZIU0</accession>
<dbReference type="AlphaFoldDB" id="A0A916ZIU0"/>
<sequence length="398" mass="46250">MKKPSQEFLECIHQLLDNFWIVRKDNPELFYEIKKNEGALRDYFKDYFRFKLVLGADFAKLEKFQITPQAANGISDFRETKDYVMFYCILAFLDGKTSKQFTLSDVCQAVASYYPRSGTDSSLVDSSLTLTWKGNDGYRNRLSLVRALKETVRRCLIEVVDKNIEDFQDKETGDALLRSTGLVKYFMRNINFGLETKMTLHDVMSLQEMQERELGIERKHVLYRKLFLEPAMYKYEVPQADFEYLQQYGRYLNEHAETYYEMNLDVYDASAFLVRDSVGTFRKFFPASNSEANLVIQFASLLRLKIIDNDDALAEQKDGTVVLTPTDLDMMCRHLVGEHSHTWTSSLKGMSIPEIKKSIVNTLMDWKLAEVTKDSELKLYDVIGRFFEKSKEESSKGA</sequence>
<proteinExistence type="predicted"/>
<gene>
    <name evidence="1" type="ORF">GCM10010911_68710</name>
</gene>
<dbReference type="Pfam" id="PF09661">
    <property type="entry name" value="DUF2398"/>
    <property type="match status" value="1"/>
</dbReference>
<dbReference type="Proteomes" id="UP000612456">
    <property type="component" value="Unassembled WGS sequence"/>
</dbReference>
<evidence type="ECO:0008006" key="3">
    <source>
        <dbReference type="Google" id="ProtNLM"/>
    </source>
</evidence>